<keyword evidence="1" id="KW-1133">Transmembrane helix</keyword>
<dbReference type="Gene3D" id="3.40.720.10">
    <property type="entry name" value="Alkaline Phosphatase, subunit A"/>
    <property type="match status" value="1"/>
</dbReference>
<sequence>MTDAEIHWRNIEFASDASSRALLLSGLVALIAVASGLVVLSWIIQDVLFVGTGLAVDVIKWPFQQILSYRSRHPQRQKYTAVLDDDDDDFAYLLKSEVESEDGHTSKIQLRKQATLKRAFAYFAISSVLIYPAVLTAIRPDESSLKFLSWTSALLPLVDFSSFLPNLDELKPFYGNGINYDWDNRTALADTVPFSWLSPETKTQGFDDWYSAKQHYNASLDPLKISNLDSMLIPGLRDKLKDIDIRNVVLLFLESTRKDVFPLKKDGMIWNKLENSFADRKLPDHAQQFLTTLTSNANFLTGDYSDGLHHTTTKQRGGINFNNVYTTASYTLKSLTGTLCGITPLAADFNHEYNHHIYQPCLAQIFDALNKAENNSNAQDKDDFTSYKWHSNFMLSVTVNFDNSDLLLSSLGYEPHDVVSREYLRSEAAKFGRVNLPDISYFGMKEDPLEDYIRDSFASARKNNERVFLSHLTSTSHHPFAMPESEEYVPVADGLDDLSKYINTIGYDDRWLGKILDILDEQDAANDTLVVVVGDHGISVPENEIAATYYNPNVGNLRVPLVISHPQLPVINVEDPVASSQILPTILDLLLETGSLSESHKKAVGDLIANYEGQSLLREQKMSTETGQGNWQFTIITPGRAMLSVRDARQPDLRLVVPVVENIEWRFTNTKLDPEEEHPILGFDFASFLQNVEDIHGRHIALWAEEAAFISRWWVEENSRRWRFGPYAE</sequence>
<reference evidence="3" key="1">
    <citation type="submission" date="2023-06" db="EMBL/GenBank/DDBJ databases">
        <title>Conoideocrella luteorostrata (Hypocreales: Clavicipitaceae), a potential biocontrol fungus for elongate hemlock scale in United States Christmas tree production areas.</title>
        <authorList>
            <person name="Barrett H."/>
            <person name="Lovett B."/>
            <person name="Macias A.M."/>
            <person name="Stajich J.E."/>
            <person name="Kasson M.T."/>
        </authorList>
    </citation>
    <scope>NUCLEOTIDE SEQUENCE</scope>
    <source>
        <strain evidence="3">ARSEF 14590</strain>
    </source>
</reference>
<keyword evidence="1" id="KW-0812">Transmembrane</keyword>
<accession>A0AAJ0FY17</accession>
<dbReference type="EMBL" id="JASWJB010000009">
    <property type="protein sequence ID" value="KAK2613032.1"/>
    <property type="molecule type" value="Genomic_DNA"/>
</dbReference>
<keyword evidence="1" id="KW-0472">Membrane</keyword>
<gene>
    <name evidence="3" type="ORF">QQS21_000961</name>
</gene>
<dbReference type="Proteomes" id="UP001251528">
    <property type="component" value="Unassembled WGS sequence"/>
</dbReference>
<dbReference type="InterPro" id="IPR000917">
    <property type="entry name" value="Sulfatase_N"/>
</dbReference>
<organism evidence="3 4">
    <name type="scientific">Conoideocrella luteorostrata</name>
    <dbReference type="NCBI Taxonomy" id="1105319"/>
    <lineage>
        <taxon>Eukaryota</taxon>
        <taxon>Fungi</taxon>
        <taxon>Dikarya</taxon>
        <taxon>Ascomycota</taxon>
        <taxon>Pezizomycotina</taxon>
        <taxon>Sordariomycetes</taxon>
        <taxon>Hypocreomycetidae</taxon>
        <taxon>Hypocreales</taxon>
        <taxon>Clavicipitaceae</taxon>
        <taxon>Conoideocrella</taxon>
    </lineage>
</organism>
<dbReference type="Pfam" id="PF00884">
    <property type="entry name" value="Sulfatase"/>
    <property type="match status" value="1"/>
</dbReference>
<dbReference type="AlphaFoldDB" id="A0AAJ0FY17"/>
<dbReference type="InterPro" id="IPR017850">
    <property type="entry name" value="Alkaline_phosphatase_core_sf"/>
</dbReference>
<feature type="transmembrane region" description="Helical" evidence="1">
    <location>
        <begin position="119"/>
        <end position="138"/>
    </location>
</feature>
<evidence type="ECO:0000256" key="1">
    <source>
        <dbReference type="SAM" id="Phobius"/>
    </source>
</evidence>
<feature type="transmembrane region" description="Helical" evidence="1">
    <location>
        <begin position="21"/>
        <end position="43"/>
    </location>
</feature>
<feature type="transmembrane region" description="Helical" evidence="1">
    <location>
        <begin position="49"/>
        <end position="69"/>
    </location>
</feature>
<feature type="domain" description="Sulfatase N-terminal" evidence="2">
    <location>
        <begin position="247"/>
        <end position="590"/>
    </location>
</feature>
<dbReference type="SUPFAM" id="SSF53649">
    <property type="entry name" value="Alkaline phosphatase-like"/>
    <property type="match status" value="1"/>
</dbReference>
<evidence type="ECO:0000313" key="3">
    <source>
        <dbReference type="EMBL" id="KAK2613032.1"/>
    </source>
</evidence>
<keyword evidence="4" id="KW-1185">Reference proteome</keyword>
<dbReference type="PANTHER" id="PTHR43751:SF3">
    <property type="entry name" value="SULFATASE N-TERMINAL DOMAIN-CONTAINING PROTEIN"/>
    <property type="match status" value="1"/>
</dbReference>
<evidence type="ECO:0000259" key="2">
    <source>
        <dbReference type="Pfam" id="PF00884"/>
    </source>
</evidence>
<name>A0AAJ0FY17_9HYPO</name>
<proteinExistence type="predicted"/>
<dbReference type="PANTHER" id="PTHR43751">
    <property type="entry name" value="SULFATASE"/>
    <property type="match status" value="1"/>
</dbReference>
<protein>
    <recommendedName>
        <fullName evidence="2">Sulfatase N-terminal domain-containing protein</fullName>
    </recommendedName>
</protein>
<evidence type="ECO:0000313" key="4">
    <source>
        <dbReference type="Proteomes" id="UP001251528"/>
    </source>
</evidence>
<comment type="caution">
    <text evidence="3">The sequence shown here is derived from an EMBL/GenBank/DDBJ whole genome shotgun (WGS) entry which is preliminary data.</text>
</comment>
<dbReference type="InterPro" id="IPR052701">
    <property type="entry name" value="GAG_Ulvan_Degrading_Sulfatases"/>
</dbReference>